<gene>
    <name evidence="1" type="ORF">Tci_577336</name>
</gene>
<name>A0A699J3N3_TANCI</name>
<reference evidence="1" key="1">
    <citation type="journal article" date="2019" name="Sci. Rep.">
        <title>Draft genome of Tanacetum cinerariifolium, the natural source of mosquito coil.</title>
        <authorList>
            <person name="Yamashiro T."/>
            <person name="Shiraishi A."/>
            <person name="Satake H."/>
            <person name="Nakayama K."/>
        </authorList>
    </citation>
    <scope>NUCLEOTIDE SEQUENCE</scope>
</reference>
<evidence type="ECO:0000313" key="1">
    <source>
        <dbReference type="EMBL" id="GFA05364.1"/>
    </source>
</evidence>
<dbReference type="EMBL" id="BKCJ010361796">
    <property type="protein sequence ID" value="GFA05364.1"/>
    <property type="molecule type" value="Genomic_DNA"/>
</dbReference>
<accession>A0A699J3N3</accession>
<dbReference type="PANTHER" id="PTHR24177:SF292">
    <property type="entry name" value="ANKYRIN REPEAT FAMILY PROTEIN-RELATED"/>
    <property type="match status" value="1"/>
</dbReference>
<protein>
    <submittedName>
        <fullName evidence="1">Uncharacterized protein</fullName>
    </submittedName>
</protein>
<proteinExistence type="predicted"/>
<comment type="caution">
    <text evidence="1">The sequence shown here is derived from an EMBL/GenBank/DDBJ whole genome shotgun (WGS) entry which is preliminary data.</text>
</comment>
<dbReference type="PANTHER" id="PTHR24177">
    <property type="entry name" value="CASKIN"/>
    <property type="match status" value="1"/>
</dbReference>
<organism evidence="1">
    <name type="scientific">Tanacetum cinerariifolium</name>
    <name type="common">Dalmatian daisy</name>
    <name type="synonym">Chrysanthemum cinerariifolium</name>
    <dbReference type="NCBI Taxonomy" id="118510"/>
    <lineage>
        <taxon>Eukaryota</taxon>
        <taxon>Viridiplantae</taxon>
        <taxon>Streptophyta</taxon>
        <taxon>Embryophyta</taxon>
        <taxon>Tracheophyta</taxon>
        <taxon>Spermatophyta</taxon>
        <taxon>Magnoliopsida</taxon>
        <taxon>eudicotyledons</taxon>
        <taxon>Gunneridae</taxon>
        <taxon>Pentapetalae</taxon>
        <taxon>asterids</taxon>
        <taxon>campanulids</taxon>
        <taxon>Asterales</taxon>
        <taxon>Asteraceae</taxon>
        <taxon>Asteroideae</taxon>
        <taxon>Anthemideae</taxon>
        <taxon>Anthemidinae</taxon>
        <taxon>Tanacetum</taxon>
    </lineage>
</organism>
<feature type="non-terminal residue" evidence="1">
    <location>
        <position position="1"/>
    </location>
</feature>
<dbReference type="GO" id="GO:0016020">
    <property type="term" value="C:membrane"/>
    <property type="evidence" value="ECO:0007669"/>
    <property type="project" value="TreeGrafter"/>
</dbReference>
<sequence length="260" mass="30002">NVTIPSYGFNELHYAAMAGSTSLAENHFKGEHGAVLLNVVIGAGLMEVAYELITTNPGLCTIEYESVKYALMKIVENFDLYYSQPEKSRNLDHNIAKKLQAERRDRVDQKKLPSCLESDKKPLILLRSICNKLHKKDTLFDTRYYFMEAATLSVRLDIIEALKEITTHFPDALMMKQEGFHLIEAAILRRSKKVIDYWVYGIPDDNKYHILNLKTYKDENNLLHMAAMSAPLKEVDEIPNPALRMHKEVLWFKVSLFFLF</sequence>
<dbReference type="AlphaFoldDB" id="A0A699J3N3"/>